<dbReference type="RefSeq" id="WP_305909069.1">
    <property type="nucleotide sequence ID" value="NZ_CP157743.1"/>
</dbReference>
<dbReference type="InterPro" id="IPR005526">
    <property type="entry name" value="Septum_form_inhib_MinC_C"/>
</dbReference>
<dbReference type="GO" id="GO:0051302">
    <property type="term" value="P:regulation of cell division"/>
    <property type="evidence" value="ECO:0007669"/>
    <property type="project" value="InterPro"/>
</dbReference>
<sequence length="250" mass="27265">MSTDTTAPQKAALEFKSTSLNVPALMLISNNLVHIEHQLQEKIAQAPEFFKYSPVLIDLRELNKREQTLNLADIVNVLRTHHFLPIGIRGGSEEQNQSAIELNLPVHSAHASQPDANNPQTEKTIVPETEQSQKQSEPAAAATLENKTVTHPVRSGQRVYAKGDLIVTATVSAGAEIMAEGNIHVYGSLRGRALAGVQGNCDSRIFCSDLQAELISIAGNYKISDELDDSMRNKPVQISLQDQALIIEAI</sequence>
<dbReference type="Pfam" id="PF03775">
    <property type="entry name" value="MinC_C"/>
    <property type="match status" value="1"/>
</dbReference>
<dbReference type="NCBIfam" id="TIGR01222">
    <property type="entry name" value="minC"/>
    <property type="match status" value="1"/>
</dbReference>
<dbReference type="InterPro" id="IPR036145">
    <property type="entry name" value="MinC_C_sf"/>
</dbReference>
<evidence type="ECO:0000313" key="9">
    <source>
        <dbReference type="EMBL" id="XBS21950.1"/>
    </source>
</evidence>
<evidence type="ECO:0000313" key="10">
    <source>
        <dbReference type="Proteomes" id="UP001225378"/>
    </source>
</evidence>
<proteinExistence type="inferred from homology"/>
<dbReference type="GO" id="GO:0000902">
    <property type="term" value="P:cell morphogenesis"/>
    <property type="evidence" value="ECO:0007669"/>
    <property type="project" value="InterPro"/>
</dbReference>
<dbReference type="InterPro" id="IPR016098">
    <property type="entry name" value="CAP/MinC_C"/>
</dbReference>
<dbReference type="GO" id="GO:0000917">
    <property type="term" value="P:division septum assembly"/>
    <property type="evidence" value="ECO:0007669"/>
    <property type="project" value="UniProtKB-KW"/>
</dbReference>
<protein>
    <recommendedName>
        <fullName evidence="6">Probable septum site-determining protein MinC</fullName>
    </recommendedName>
</protein>
<organism evidence="9 10">
    <name type="scientific">Methylomarinum roseum</name>
    <dbReference type="NCBI Taxonomy" id="3067653"/>
    <lineage>
        <taxon>Bacteria</taxon>
        <taxon>Pseudomonadati</taxon>
        <taxon>Pseudomonadota</taxon>
        <taxon>Gammaproteobacteria</taxon>
        <taxon>Methylococcales</taxon>
        <taxon>Methylococcaceae</taxon>
        <taxon>Methylomarinum</taxon>
    </lineage>
</organism>
<feature type="domain" description="Septum formation inhibitor MinC C-terminal" evidence="7">
    <location>
        <begin position="149"/>
        <end position="248"/>
    </location>
</feature>
<keyword evidence="10" id="KW-1185">Reference proteome</keyword>
<dbReference type="SUPFAM" id="SSF63848">
    <property type="entry name" value="Cell-division inhibitor MinC, C-terminal domain"/>
    <property type="match status" value="1"/>
</dbReference>
<keyword evidence="2 6" id="KW-0132">Cell division</keyword>
<dbReference type="PANTHER" id="PTHR34108">
    <property type="entry name" value="SEPTUM SITE-DETERMINING PROTEIN MINC"/>
    <property type="match status" value="1"/>
</dbReference>
<evidence type="ECO:0000256" key="4">
    <source>
        <dbReference type="ARBA" id="ARBA00023306"/>
    </source>
</evidence>
<evidence type="ECO:0000259" key="8">
    <source>
        <dbReference type="Pfam" id="PF05209"/>
    </source>
</evidence>
<dbReference type="Gene3D" id="3.30.70.260">
    <property type="match status" value="1"/>
</dbReference>
<comment type="subunit">
    <text evidence="6">Interacts with MinD and FtsZ.</text>
</comment>
<feature type="domain" description="Septum formation inhibitor MinC N-terminal" evidence="8">
    <location>
        <begin position="13"/>
        <end position="85"/>
    </location>
</feature>
<dbReference type="InterPro" id="IPR007874">
    <property type="entry name" value="MinC_N"/>
</dbReference>
<evidence type="ECO:0000259" key="7">
    <source>
        <dbReference type="Pfam" id="PF03775"/>
    </source>
</evidence>
<keyword evidence="4 6" id="KW-0131">Cell cycle</keyword>
<comment type="function">
    <text evidence="5 6">Cell division inhibitor that blocks the formation of polar Z ring septums. Rapidly oscillates between the poles of the cell to destabilize FtsZ filaments that have formed before they mature into polar Z rings. Prevents FtsZ polymerization.</text>
</comment>
<dbReference type="PANTHER" id="PTHR34108:SF1">
    <property type="entry name" value="SEPTUM SITE-DETERMINING PROTEIN MINC"/>
    <property type="match status" value="1"/>
</dbReference>
<dbReference type="HAMAP" id="MF_00267">
    <property type="entry name" value="MinC"/>
    <property type="match status" value="1"/>
</dbReference>
<evidence type="ECO:0000256" key="2">
    <source>
        <dbReference type="ARBA" id="ARBA00022618"/>
    </source>
</evidence>
<evidence type="ECO:0000256" key="5">
    <source>
        <dbReference type="ARBA" id="ARBA00025606"/>
    </source>
</evidence>
<dbReference type="EMBL" id="CP157743">
    <property type="protein sequence ID" value="XBS21950.1"/>
    <property type="molecule type" value="Genomic_DNA"/>
</dbReference>
<evidence type="ECO:0000256" key="1">
    <source>
        <dbReference type="ARBA" id="ARBA00006291"/>
    </source>
</evidence>
<dbReference type="Proteomes" id="UP001225378">
    <property type="component" value="Chromosome"/>
</dbReference>
<dbReference type="GO" id="GO:1901891">
    <property type="term" value="P:regulation of cell septum assembly"/>
    <property type="evidence" value="ECO:0007669"/>
    <property type="project" value="InterPro"/>
</dbReference>
<accession>A0AAU7NYC3</accession>
<gene>
    <name evidence="6 9" type="primary">minC</name>
    <name evidence="9" type="ORF">Q9L42_007440</name>
</gene>
<comment type="similarity">
    <text evidence="1 6">Belongs to the MinC family.</text>
</comment>
<dbReference type="Pfam" id="PF05209">
    <property type="entry name" value="MinC_N"/>
    <property type="match status" value="1"/>
</dbReference>
<dbReference type="Gene3D" id="2.160.20.70">
    <property type="match status" value="1"/>
</dbReference>
<dbReference type="AlphaFoldDB" id="A0AAU7NYC3"/>
<reference evidence="9 10" key="1">
    <citation type="journal article" date="2024" name="Microbiology">
        <title>Methylomarinum rosea sp. nov., a novel halophilic methanotrophic bacterium from the hypersaline Lake Elton.</title>
        <authorList>
            <person name="Suleimanov R.Z."/>
            <person name="Oshkin I.Y."/>
            <person name="Danilova O.V."/>
            <person name="Suzina N.E."/>
            <person name="Dedysh S.N."/>
        </authorList>
    </citation>
    <scope>NUCLEOTIDE SEQUENCE [LARGE SCALE GENOMIC DNA]</scope>
    <source>
        <strain evidence="9 10">Ch1-1</strain>
    </source>
</reference>
<dbReference type="InterPro" id="IPR013033">
    <property type="entry name" value="MinC"/>
</dbReference>
<evidence type="ECO:0000256" key="3">
    <source>
        <dbReference type="ARBA" id="ARBA00023210"/>
    </source>
</evidence>
<keyword evidence="3 6" id="KW-0717">Septation</keyword>
<evidence type="ECO:0000256" key="6">
    <source>
        <dbReference type="HAMAP-Rule" id="MF_00267"/>
    </source>
</evidence>
<name>A0AAU7NYC3_9GAMM</name>
<dbReference type="KEGG" id="mech:Q9L42_007440"/>